<gene>
    <name evidence="2" type="ORF">ERS007739_02602</name>
</gene>
<dbReference type="EMBL" id="CSBK01001212">
    <property type="protein sequence ID" value="COY43455.1"/>
    <property type="molecule type" value="Genomic_DNA"/>
</dbReference>
<protein>
    <submittedName>
        <fullName evidence="2">Uncharacterized protein</fullName>
    </submittedName>
</protein>
<comment type="caution">
    <text evidence="2">The sequence shown here is derived from an EMBL/GenBank/DDBJ whole genome shotgun (WGS) entry which is preliminary data.</text>
</comment>
<dbReference type="Proteomes" id="UP000039021">
    <property type="component" value="Unassembled WGS sequence"/>
</dbReference>
<evidence type="ECO:0000313" key="3">
    <source>
        <dbReference type="Proteomes" id="UP000039021"/>
    </source>
</evidence>
<sequence length="150" mass="16191">MGIERGEVSAGAGGQPATESREAEGLREMAQCQIVWAKLMLDRGAERTRLDARGTADTVNLKHRAHGSDVDRDHRLIEARLDTANHRAATTVWDDRNPLARTPIQHVDHVLLAAGSGDEVGQVVELALQVACDVAIRFAARVSGPIDEIA</sequence>
<proteinExistence type="predicted"/>
<name>A0A916LC00_MYCTX</name>
<feature type="region of interest" description="Disordered" evidence="1">
    <location>
        <begin position="1"/>
        <end position="25"/>
    </location>
</feature>
<evidence type="ECO:0000313" key="2">
    <source>
        <dbReference type="EMBL" id="COY43455.1"/>
    </source>
</evidence>
<organism evidence="2 3">
    <name type="scientific">Mycobacterium tuberculosis</name>
    <dbReference type="NCBI Taxonomy" id="1773"/>
    <lineage>
        <taxon>Bacteria</taxon>
        <taxon>Bacillati</taxon>
        <taxon>Actinomycetota</taxon>
        <taxon>Actinomycetes</taxon>
        <taxon>Mycobacteriales</taxon>
        <taxon>Mycobacteriaceae</taxon>
        <taxon>Mycobacterium</taxon>
        <taxon>Mycobacterium tuberculosis complex</taxon>
    </lineage>
</organism>
<reference evidence="3" key="1">
    <citation type="submission" date="2015-03" db="EMBL/GenBank/DDBJ databases">
        <authorList>
            <consortium name="Pathogen Informatics"/>
        </authorList>
    </citation>
    <scope>NUCLEOTIDE SEQUENCE [LARGE SCALE GENOMIC DNA]</scope>
    <source>
        <strain evidence="3">N09902308</strain>
    </source>
</reference>
<dbReference type="AlphaFoldDB" id="A0A916LC00"/>
<accession>A0A916LC00</accession>
<evidence type="ECO:0000256" key="1">
    <source>
        <dbReference type="SAM" id="MobiDB-lite"/>
    </source>
</evidence>